<feature type="coiled-coil region" evidence="1">
    <location>
        <begin position="135"/>
        <end position="169"/>
    </location>
</feature>
<protein>
    <submittedName>
        <fullName evidence="2">Uncharacterized protein</fullName>
    </submittedName>
</protein>
<dbReference type="OrthoDB" id="5428321at2759"/>
<evidence type="ECO:0000313" key="2">
    <source>
        <dbReference type="EMBL" id="KAG5296474.1"/>
    </source>
</evidence>
<reference evidence="2 3" key="1">
    <citation type="submission" date="2021-01" db="EMBL/GenBank/DDBJ databases">
        <title>Chromosome-level genome assembly of a human fungal pathogen reveals clustering of transcriptionally co-regulated genes.</title>
        <authorList>
            <person name="Voorhies M."/>
            <person name="Cohen S."/>
            <person name="Shea T.P."/>
            <person name="Petrus S."/>
            <person name="Munoz J.F."/>
            <person name="Poplawski S."/>
            <person name="Goldman W.E."/>
            <person name="Michael T."/>
            <person name="Cuomo C.A."/>
            <person name="Sil A."/>
            <person name="Beyhan S."/>
        </authorList>
    </citation>
    <scope>NUCLEOTIDE SEQUENCE [LARGE SCALE GENOMIC DNA]</scope>
    <source>
        <strain evidence="2 3">G184AR</strain>
    </source>
</reference>
<accession>A0A8H7YVN8</accession>
<keyword evidence="1" id="KW-0175">Coiled coil</keyword>
<gene>
    <name evidence="2" type="ORF">I7I52_07178</name>
</gene>
<proteinExistence type="predicted"/>
<organism evidence="2 3">
    <name type="scientific">Ajellomyces capsulatus</name>
    <name type="common">Darling's disease fungus</name>
    <name type="synonym">Histoplasma capsulatum</name>
    <dbReference type="NCBI Taxonomy" id="5037"/>
    <lineage>
        <taxon>Eukaryota</taxon>
        <taxon>Fungi</taxon>
        <taxon>Dikarya</taxon>
        <taxon>Ascomycota</taxon>
        <taxon>Pezizomycotina</taxon>
        <taxon>Eurotiomycetes</taxon>
        <taxon>Eurotiomycetidae</taxon>
        <taxon>Onygenales</taxon>
        <taxon>Ajellomycetaceae</taxon>
        <taxon>Histoplasma</taxon>
    </lineage>
</organism>
<dbReference type="EMBL" id="JAEVHI010000003">
    <property type="protein sequence ID" value="KAG5296474.1"/>
    <property type="molecule type" value="Genomic_DNA"/>
</dbReference>
<evidence type="ECO:0000313" key="3">
    <source>
        <dbReference type="Proteomes" id="UP000670092"/>
    </source>
</evidence>
<dbReference type="VEuPathDB" id="FungiDB:I7I52_07178"/>
<dbReference type="Proteomes" id="UP000670092">
    <property type="component" value="Unassembled WGS sequence"/>
</dbReference>
<dbReference type="AlphaFoldDB" id="A0A8H7YVN8"/>
<name>A0A8H7YVN8_AJECA</name>
<comment type="caution">
    <text evidence="2">The sequence shown here is derived from an EMBL/GenBank/DDBJ whole genome shotgun (WGS) entry which is preliminary data.</text>
</comment>
<evidence type="ECO:0000256" key="1">
    <source>
        <dbReference type="SAM" id="Coils"/>
    </source>
</evidence>
<sequence length="206" mass="23775">MAEAHNHNRSYWRTKCRKALSDHIWKTLNIRVDPADVRLIPNVNTSYGWKAAPSIKQLLKTQLSKHSTGAYKMLCQAVDDKSETKLLQAVLAEEMIQGDNQTDNEFKKDTSCNRNEKCEEVVQWKLQVASEVMRRELAEKTMMNLKRLSEEQQDKIIHLEEEVQRLLSMTKFFQQTIDQWLQGVTEAISLLQTAHSELLSVAQSSS</sequence>